<evidence type="ECO:0000313" key="2">
    <source>
        <dbReference type="WBParaSite" id="JU765_v2.g10009.t2"/>
    </source>
</evidence>
<dbReference type="WBParaSite" id="JU765_v2.g10009.t2">
    <property type="protein sequence ID" value="JU765_v2.g10009.t2"/>
    <property type="gene ID" value="JU765_v2.g10009"/>
</dbReference>
<organism evidence="1 2">
    <name type="scientific">Panagrolaimus sp. JU765</name>
    <dbReference type="NCBI Taxonomy" id="591449"/>
    <lineage>
        <taxon>Eukaryota</taxon>
        <taxon>Metazoa</taxon>
        <taxon>Ecdysozoa</taxon>
        <taxon>Nematoda</taxon>
        <taxon>Chromadorea</taxon>
        <taxon>Rhabditida</taxon>
        <taxon>Tylenchina</taxon>
        <taxon>Panagrolaimomorpha</taxon>
        <taxon>Panagrolaimoidea</taxon>
        <taxon>Panagrolaimidae</taxon>
        <taxon>Panagrolaimus</taxon>
    </lineage>
</organism>
<reference evidence="2" key="1">
    <citation type="submission" date="2022-11" db="UniProtKB">
        <authorList>
            <consortium name="WormBaseParasite"/>
        </authorList>
    </citation>
    <scope>IDENTIFICATION</scope>
</reference>
<accession>A0AC34PU94</accession>
<dbReference type="Proteomes" id="UP000887576">
    <property type="component" value="Unplaced"/>
</dbReference>
<proteinExistence type="predicted"/>
<protein>
    <submittedName>
        <fullName evidence="2">Protein-L-isoaspartate O-methyltransferase</fullName>
    </submittedName>
</protein>
<evidence type="ECO:0000313" key="1">
    <source>
        <dbReference type="Proteomes" id="UP000887576"/>
    </source>
</evidence>
<name>A0AC34PU94_9BILA</name>
<sequence>MTNFNVEFSKTDATSEKIQSLFTNIYVKFPNFSFSLNYFNHFQVYFHNFDFYKNSDGLAISRPNQFGTRYESFQEQAVCQSPNSRCHACRNKQFANPRVQDAMLAVDRADFTDIDPYSDCPQSIGSNATISAPHMHAAALEALVDKIDPKNNPRILDVGSGSGYLTVCFAMLAGKNGKSIGIEHMPELVHKSIANVKKHHSDMIESGQIELVVGDGRLGYPEGAPYDAIHVGAAAPDYNTTQKLLSQLKIGGRMVVPVGKTYQDFVQFDRISEDKFEQKKLMEVIYVPLTSQEHQRSR</sequence>